<dbReference type="PANTHER" id="PTHR48063">
    <property type="entry name" value="LRR RECEPTOR-LIKE KINASE"/>
    <property type="match status" value="1"/>
</dbReference>
<evidence type="ECO:0000256" key="3">
    <source>
        <dbReference type="ARBA" id="ARBA00022475"/>
    </source>
</evidence>
<dbReference type="PRINTS" id="PR00019">
    <property type="entry name" value="LEURICHRPT"/>
</dbReference>
<organism evidence="15 16">
    <name type="scientific">Ziziphus jujuba</name>
    <name type="common">Chinese jujube</name>
    <name type="synonym">Ziziphus sativa</name>
    <dbReference type="NCBI Taxonomy" id="326968"/>
    <lineage>
        <taxon>Eukaryota</taxon>
        <taxon>Viridiplantae</taxon>
        <taxon>Streptophyta</taxon>
        <taxon>Embryophyta</taxon>
        <taxon>Tracheophyta</taxon>
        <taxon>Spermatophyta</taxon>
        <taxon>Magnoliopsida</taxon>
        <taxon>eudicotyledons</taxon>
        <taxon>Gunneridae</taxon>
        <taxon>Pentapetalae</taxon>
        <taxon>rosids</taxon>
        <taxon>fabids</taxon>
        <taxon>Rosales</taxon>
        <taxon>Rhamnaceae</taxon>
        <taxon>Paliureae</taxon>
        <taxon>Ziziphus</taxon>
    </lineage>
</organism>
<evidence type="ECO:0000256" key="5">
    <source>
        <dbReference type="ARBA" id="ARBA00022692"/>
    </source>
</evidence>
<dbReference type="SMART" id="SM00369">
    <property type="entry name" value="LRR_TYP"/>
    <property type="match status" value="11"/>
</dbReference>
<dbReference type="Proteomes" id="UP001652623">
    <property type="component" value="Chromosome 9"/>
</dbReference>
<evidence type="ECO:0000313" key="15">
    <source>
        <dbReference type="Proteomes" id="UP001652623"/>
    </source>
</evidence>
<keyword evidence="5 12" id="KW-0812">Transmembrane</keyword>
<sequence>MHFFTIPPPAAAAPAFIIFFGFFILHNNSIFCNATPSNFSCIPSERQALLSFKHDLHDPALRLASWVGHDCCNWSGVVCSELTPHHVHKLLLGDPDDQFYQKRLSGEINPSLVDLKHLRHLDLSVSLIGGARIPEFLGSLRSLRYLNLSYTIFSGMIPHQLGNLTNLHSLDLHSIYGEFIGTYSSPYAKNLQWLSQLSSLRYLDMSSIDLEEASDWLEVTNSLPSLEVLRLSYCNLNFIFRAISHVNFSSLSLLDLSRNYLGNNIPLWVFNLRSLTSLYLSGIANGASIPDGIQNLTFLVHLDLSDNSLNTSMPSWLYSLSHLEVLNLAGNQLTGTISSEIKNMTSIITLDLSGNELQGDLPTSSMAQLCKLKEIELSVNPWNLPISQILDSCSGCLSDSLQVLNIRGGQIYGHITNKIGQFKTLTSLDLFNNSISGPIPASLGNLSSLTHLELSSNSISGPILASLGNISSLTHLELSSNSISGPIPASLGNLSSLRVVFLGYNHISETLPESLGQLVNLEHLEIYKNQIEGIVSEAHFANTTSLRSFSAWDNRLALKVGQDWVPPFQLESLDMGSCHLGPRFPMWVRSQKTLFSLVLSNTSLADVLPAWIFNFSELQYLDLSQNQMHGRIPNLTNMGMLEYSAIDLSQNHFEGPLPLVSSKVYELDLSDNLLSGSISQFLCSSPSEPMNMAALDLAKNRLSGKLPNCWSKWKNIQLLYLNYNSFGGGIPSSFGSLIFLQSLHLRRNNLFGIFSLFSLQNCINLVTLDLNQNKFEGNIPTWLETSPPKLRILSAGFNKFHGHIPKELCALNSLQILDLSNNNLSGPIPQCFNNFSIMAIKVADSPGFWYNVSRHSSTSYVEAALLLIKGKPIEYNKTLALVNIMDLSGNSLSGHIPLEITNLSNLLSLNLSNNLLDGEIPVKIGNMRELESIDFSKNKLSGEIPQSMSSLNFLSYLNLSYNNLSGKIPTGTQLQSFNSSSFVGNKLCGPPLTPNCSTNGEVTVVEKNRKEDDHEMSWFYIGMAVGFIVGFWGFCGSLIFNRTWRHSYFMFLDCIKDQIYVASVLKLRWFREMITSCYNNQ</sequence>
<evidence type="ECO:0000256" key="7">
    <source>
        <dbReference type="ARBA" id="ARBA00022737"/>
    </source>
</evidence>
<dbReference type="InterPro" id="IPR055414">
    <property type="entry name" value="LRR_R13L4/SHOC2-like"/>
</dbReference>
<evidence type="ECO:0000256" key="8">
    <source>
        <dbReference type="ARBA" id="ARBA00022989"/>
    </source>
</evidence>
<evidence type="ECO:0000256" key="4">
    <source>
        <dbReference type="ARBA" id="ARBA00022614"/>
    </source>
</evidence>
<feature type="domain" description="Leucine-rich repeat-containing N-terminal plant-type" evidence="13">
    <location>
        <begin position="43"/>
        <end position="80"/>
    </location>
</feature>
<accession>A0A6P4AQW4</accession>
<dbReference type="Pfam" id="PF00560">
    <property type="entry name" value="LRR_1"/>
    <property type="match status" value="10"/>
</dbReference>
<keyword evidence="4" id="KW-0433">Leucine-rich repeat</keyword>
<evidence type="ECO:0000256" key="1">
    <source>
        <dbReference type="ARBA" id="ARBA00004251"/>
    </source>
</evidence>
<feature type="domain" description="Disease resistance R13L4/SHOC-2-like LRR" evidence="14">
    <location>
        <begin position="402"/>
        <end position="590"/>
    </location>
</feature>
<dbReference type="InterPro" id="IPR046956">
    <property type="entry name" value="RLP23-like"/>
</dbReference>
<dbReference type="RefSeq" id="XP_015900961.3">
    <property type="nucleotide sequence ID" value="XM_016045475.4"/>
</dbReference>
<name>A0A6P4AQW4_ZIZJJ</name>
<dbReference type="InterPro" id="IPR001611">
    <property type="entry name" value="Leu-rich_rpt"/>
</dbReference>
<dbReference type="SMART" id="SM00365">
    <property type="entry name" value="LRR_SD22"/>
    <property type="match status" value="7"/>
</dbReference>
<comment type="similarity">
    <text evidence="2">Belongs to the RLP family.</text>
</comment>
<reference evidence="16" key="1">
    <citation type="submission" date="2025-08" db="UniProtKB">
        <authorList>
            <consortium name="RefSeq"/>
        </authorList>
    </citation>
    <scope>IDENTIFICATION</scope>
    <source>
        <tissue evidence="16">Seedling</tissue>
    </source>
</reference>
<evidence type="ECO:0000256" key="10">
    <source>
        <dbReference type="ARBA" id="ARBA00023170"/>
    </source>
</evidence>
<protein>
    <submittedName>
        <fullName evidence="16">Receptor-like protein EIX2</fullName>
    </submittedName>
</protein>
<dbReference type="SUPFAM" id="SSF52058">
    <property type="entry name" value="L domain-like"/>
    <property type="match status" value="3"/>
</dbReference>
<dbReference type="AlphaFoldDB" id="A0A6P4AQW4"/>
<proteinExistence type="inferred from homology"/>
<keyword evidence="11" id="KW-0325">Glycoprotein</keyword>
<dbReference type="GeneID" id="107434061"/>
<keyword evidence="8 12" id="KW-1133">Transmembrane helix</keyword>
<evidence type="ECO:0000259" key="14">
    <source>
        <dbReference type="Pfam" id="PF23598"/>
    </source>
</evidence>
<dbReference type="GO" id="GO:0009791">
    <property type="term" value="P:post-embryonic development"/>
    <property type="evidence" value="ECO:0007669"/>
    <property type="project" value="UniProtKB-ARBA"/>
</dbReference>
<dbReference type="PROSITE" id="PS51450">
    <property type="entry name" value="LRR"/>
    <property type="match status" value="1"/>
</dbReference>
<keyword evidence="7" id="KW-0677">Repeat</keyword>
<feature type="transmembrane region" description="Helical" evidence="12">
    <location>
        <begin position="1018"/>
        <end position="1040"/>
    </location>
</feature>
<dbReference type="InterPro" id="IPR032675">
    <property type="entry name" value="LRR_dom_sf"/>
</dbReference>
<gene>
    <name evidence="16" type="primary">LOC107434061</name>
</gene>
<evidence type="ECO:0000313" key="16">
    <source>
        <dbReference type="RefSeq" id="XP_015900961.3"/>
    </source>
</evidence>
<evidence type="ECO:0000256" key="2">
    <source>
        <dbReference type="ARBA" id="ARBA00009592"/>
    </source>
</evidence>
<keyword evidence="9 12" id="KW-0472">Membrane</keyword>
<dbReference type="InterPro" id="IPR013210">
    <property type="entry name" value="LRR_N_plant-typ"/>
</dbReference>
<keyword evidence="10" id="KW-0675">Receptor</keyword>
<dbReference type="KEGG" id="zju:107434061"/>
<comment type="subcellular location">
    <subcellularLocation>
        <location evidence="1">Cell membrane</location>
        <topology evidence="1">Single-pass type I membrane protein</topology>
    </subcellularLocation>
</comment>
<keyword evidence="3" id="KW-1003">Cell membrane</keyword>
<keyword evidence="6" id="KW-0732">Signal</keyword>
<dbReference type="Pfam" id="PF23598">
    <property type="entry name" value="LRR_14"/>
    <property type="match status" value="1"/>
</dbReference>
<evidence type="ECO:0000259" key="13">
    <source>
        <dbReference type="Pfam" id="PF08263"/>
    </source>
</evidence>
<dbReference type="InParanoid" id="A0A6P4AQW4"/>
<evidence type="ECO:0000256" key="12">
    <source>
        <dbReference type="SAM" id="Phobius"/>
    </source>
</evidence>
<evidence type="ECO:0000256" key="6">
    <source>
        <dbReference type="ARBA" id="ARBA00022729"/>
    </source>
</evidence>
<dbReference type="GO" id="GO:0005886">
    <property type="term" value="C:plasma membrane"/>
    <property type="evidence" value="ECO:0007669"/>
    <property type="project" value="UniProtKB-SubCell"/>
</dbReference>
<dbReference type="PANTHER" id="PTHR48063:SF98">
    <property type="entry name" value="LRR RECEPTOR-LIKE SERINE_THREONINE-PROTEIN KINASE FLS2"/>
    <property type="match status" value="1"/>
</dbReference>
<dbReference type="Gene3D" id="3.80.10.10">
    <property type="entry name" value="Ribonuclease Inhibitor"/>
    <property type="match status" value="5"/>
</dbReference>
<dbReference type="Pfam" id="PF08263">
    <property type="entry name" value="LRRNT_2"/>
    <property type="match status" value="1"/>
</dbReference>
<evidence type="ECO:0000256" key="11">
    <source>
        <dbReference type="ARBA" id="ARBA00023180"/>
    </source>
</evidence>
<evidence type="ECO:0000256" key="9">
    <source>
        <dbReference type="ARBA" id="ARBA00023136"/>
    </source>
</evidence>
<keyword evidence="15" id="KW-1185">Reference proteome</keyword>
<dbReference type="InterPro" id="IPR003591">
    <property type="entry name" value="Leu-rich_rpt_typical-subtyp"/>
</dbReference>